<feature type="transmembrane region" description="Helical" evidence="1">
    <location>
        <begin position="94"/>
        <end position="114"/>
    </location>
</feature>
<proteinExistence type="predicted"/>
<comment type="caution">
    <text evidence="2">The sequence shown here is derived from an EMBL/GenBank/DDBJ whole genome shotgun (WGS) entry which is preliminary data.</text>
</comment>
<dbReference type="AlphaFoldDB" id="A0A939CES0"/>
<reference evidence="2" key="1">
    <citation type="submission" date="2021-02" db="EMBL/GenBank/DDBJ databases">
        <title>Metagenome-assembled genomes from human diarrheal sample B26.</title>
        <authorList>
            <person name="Ateba T.P."/>
            <person name="Alayande K.A."/>
            <person name="Mwanza M."/>
        </authorList>
    </citation>
    <scope>NUCLEOTIDE SEQUENCE</scope>
    <source>
        <strain evidence="2">06WH</strain>
    </source>
</reference>
<protein>
    <recommendedName>
        <fullName evidence="4">DUF3021 domain-containing protein</fullName>
    </recommendedName>
</protein>
<keyword evidence="1" id="KW-0812">Transmembrane</keyword>
<dbReference type="EMBL" id="JAFHBD010000002">
    <property type="protein sequence ID" value="MBN2952086.1"/>
    <property type="molecule type" value="Genomic_DNA"/>
</dbReference>
<evidence type="ECO:0000256" key="1">
    <source>
        <dbReference type="SAM" id="Phobius"/>
    </source>
</evidence>
<gene>
    <name evidence="2" type="ORF">JTJ23_00490</name>
</gene>
<evidence type="ECO:0000313" key="3">
    <source>
        <dbReference type="Proteomes" id="UP000737612"/>
    </source>
</evidence>
<keyword evidence="1" id="KW-1133">Transmembrane helix</keyword>
<name>A0A939CES0_9FIRM</name>
<keyword evidence="1" id="KW-0472">Membrane</keyword>
<feature type="transmembrane region" description="Helical" evidence="1">
    <location>
        <begin position="36"/>
        <end position="57"/>
    </location>
</feature>
<feature type="transmembrane region" description="Helical" evidence="1">
    <location>
        <begin position="69"/>
        <end position="88"/>
    </location>
</feature>
<sequence length="152" mass="18137">MKMILRWAQRFVVAYGIIMLATFFMCLFFNPTSQLAVVPFFGRCIVLTLVCMATLIVYYTKGELSVRAWWFRTILHTCLLEITLLPLAHYWHFWYGPLDAVIYGSFILGAKILWHIVDFGQSMRTAAEVNERLRRRRMEPVEERREKMRKRH</sequence>
<evidence type="ECO:0008006" key="4">
    <source>
        <dbReference type="Google" id="ProtNLM"/>
    </source>
</evidence>
<organism evidence="2 3">
    <name type="scientific">Fusicatenibacter saccharivorans</name>
    <dbReference type="NCBI Taxonomy" id="1150298"/>
    <lineage>
        <taxon>Bacteria</taxon>
        <taxon>Bacillati</taxon>
        <taxon>Bacillota</taxon>
        <taxon>Clostridia</taxon>
        <taxon>Lachnospirales</taxon>
        <taxon>Lachnospiraceae</taxon>
        <taxon>Fusicatenibacter</taxon>
    </lineage>
</organism>
<dbReference type="Proteomes" id="UP000737612">
    <property type="component" value="Unassembled WGS sequence"/>
</dbReference>
<accession>A0A939CES0</accession>
<evidence type="ECO:0000313" key="2">
    <source>
        <dbReference type="EMBL" id="MBN2952086.1"/>
    </source>
</evidence>
<feature type="transmembrane region" description="Helical" evidence="1">
    <location>
        <begin position="12"/>
        <end position="30"/>
    </location>
</feature>